<name>A0A2Z6QV58_9GLOM</name>
<dbReference type="EMBL" id="BLAL01000169">
    <property type="protein sequence ID" value="GES87596.1"/>
    <property type="molecule type" value="Genomic_DNA"/>
</dbReference>
<proteinExistence type="predicted"/>
<sequence>MNTHKFHGYNDALISYLKEQSNLSYHEFLIQYRDIVINSVSSNDWKSLDKSWSDRFLTKARDQLKRTTFNILKKRVKSERLKNELHTYWKDLIEEKNMKRKSDEIMASAIQELAIASLALKYNPEAAPYKLDHVVKKLAIKKVVGEHSSIEVYNENLIRIYNNKGGMKAVTKNFEKKFSSYLKI</sequence>
<dbReference type="AlphaFoldDB" id="A0A2Z6QV58"/>
<evidence type="ECO:0000313" key="3">
    <source>
        <dbReference type="Proteomes" id="UP000247702"/>
    </source>
</evidence>
<gene>
    <name evidence="2" type="ORF">RCL2_001458800</name>
    <name evidence="1" type="ORF">RclHR1_11120002</name>
</gene>
<dbReference type="Proteomes" id="UP000247702">
    <property type="component" value="Unassembled WGS sequence"/>
</dbReference>
<dbReference type="Proteomes" id="UP000615446">
    <property type="component" value="Unassembled WGS sequence"/>
</dbReference>
<reference evidence="2" key="2">
    <citation type="submission" date="2019-10" db="EMBL/GenBank/DDBJ databases">
        <title>Conservation and host-specific expression of non-tandemly repeated heterogenous ribosome RNA gene in arbuscular mycorrhizal fungi.</title>
        <authorList>
            <person name="Maeda T."/>
            <person name="Kobayashi Y."/>
            <person name="Nakagawa T."/>
            <person name="Ezawa T."/>
            <person name="Yamaguchi K."/>
            <person name="Bino T."/>
            <person name="Nishimoto Y."/>
            <person name="Shigenobu S."/>
            <person name="Kawaguchi M."/>
        </authorList>
    </citation>
    <scope>NUCLEOTIDE SEQUENCE</scope>
    <source>
        <strain evidence="2">HR1</strain>
    </source>
</reference>
<organism evidence="1 3">
    <name type="scientific">Rhizophagus clarus</name>
    <dbReference type="NCBI Taxonomy" id="94130"/>
    <lineage>
        <taxon>Eukaryota</taxon>
        <taxon>Fungi</taxon>
        <taxon>Fungi incertae sedis</taxon>
        <taxon>Mucoromycota</taxon>
        <taxon>Glomeromycotina</taxon>
        <taxon>Glomeromycetes</taxon>
        <taxon>Glomerales</taxon>
        <taxon>Glomeraceae</taxon>
        <taxon>Rhizophagus</taxon>
    </lineage>
</organism>
<accession>A0A2Z6QV58</accession>
<comment type="caution">
    <text evidence="1">The sequence shown here is derived from an EMBL/GenBank/DDBJ whole genome shotgun (WGS) entry which is preliminary data.</text>
</comment>
<protein>
    <submittedName>
        <fullName evidence="1">Uncharacterized protein</fullName>
    </submittedName>
</protein>
<evidence type="ECO:0000313" key="1">
    <source>
        <dbReference type="EMBL" id="GBB84558.1"/>
    </source>
</evidence>
<dbReference type="OrthoDB" id="2417204at2759"/>
<dbReference type="EMBL" id="BEXD01000128">
    <property type="protein sequence ID" value="GBB84558.1"/>
    <property type="molecule type" value="Genomic_DNA"/>
</dbReference>
<keyword evidence="3" id="KW-1185">Reference proteome</keyword>
<reference evidence="1 3" key="1">
    <citation type="submission" date="2017-11" db="EMBL/GenBank/DDBJ databases">
        <title>The genome of Rhizophagus clarus HR1 reveals common genetic basis of auxotrophy among arbuscular mycorrhizal fungi.</title>
        <authorList>
            <person name="Kobayashi Y."/>
        </authorList>
    </citation>
    <scope>NUCLEOTIDE SEQUENCE [LARGE SCALE GENOMIC DNA]</scope>
    <source>
        <strain evidence="1 3">HR1</strain>
    </source>
</reference>
<evidence type="ECO:0000313" key="2">
    <source>
        <dbReference type="EMBL" id="GES87596.1"/>
    </source>
</evidence>